<organism evidence="2 3">
    <name type="scientific">Streptomyces incanus</name>
    <dbReference type="NCBI Taxonomy" id="887453"/>
    <lineage>
        <taxon>Bacteria</taxon>
        <taxon>Bacillati</taxon>
        <taxon>Actinomycetota</taxon>
        <taxon>Actinomycetes</taxon>
        <taxon>Kitasatosporales</taxon>
        <taxon>Streptomycetaceae</taxon>
        <taxon>Streptomyces</taxon>
    </lineage>
</organism>
<comment type="caution">
    <text evidence="2">The sequence shown here is derived from an EMBL/GenBank/DDBJ whole genome shotgun (WGS) entry which is preliminary data.</text>
</comment>
<sequence>MSLAHDENVIEGLTPDATDNSPAMGTPPRRSQRALEDLHLVGCEDRVEGLAVHVIAVAQQEAQ</sequence>
<dbReference type="EMBL" id="JBHSPC010000165">
    <property type="protein sequence ID" value="MFC5675485.1"/>
    <property type="molecule type" value="Genomic_DNA"/>
</dbReference>
<protein>
    <submittedName>
        <fullName evidence="2">Uncharacterized protein</fullName>
    </submittedName>
</protein>
<dbReference type="RefSeq" id="WP_381220656.1">
    <property type="nucleotide sequence ID" value="NZ_JBHSPC010000165.1"/>
</dbReference>
<evidence type="ECO:0000313" key="2">
    <source>
        <dbReference type="EMBL" id="MFC5675485.1"/>
    </source>
</evidence>
<keyword evidence="3" id="KW-1185">Reference proteome</keyword>
<accession>A0ABW0Y0I0</accession>
<proteinExistence type="predicted"/>
<feature type="region of interest" description="Disordered" evidence="1">
    <location>
        <begin position="1"/>
        <end position="31"/>
    </location>
</feature>
<name>A0ABW0Y0I0_9ACTN</name>
<gene>
    <name evidence="2" type="ORF">ACFP2V_37165</name>
</gene>
<evidence type="ECO:0000313" key="3">
    <source>
        <dbReference type="Proteomes" id="UP001596183"/>
    </source>
</evidence>
<evidence type="ECO:0000256" key="1">
    <source>
        <dbReference type="SAM" id="MobiDB-lite"/>
    </source>
</evidence>
<dbReference type="Proteomes" id="UP001596183">
    <property type="component" value="Unassembled WGS sequence"/>
</dbReference>
<reference evidence="3" key="1">
    <citation type="journal article" date="2019" name="Int. J. Syst. Evol. Microbiol.">
        <title>The Global Catalogue of Microorganisms (GCM) 10K type strain sequencing project: providing services to taxonomists for standard genome sequencing and annotation.</title>
        <authorList>
            <consortium name="The Broad Institute Genomics Platform"/>
            <consortium name="The Broad Institute Genome Sequencing Center for Infectious Disease"/>
            <person name="Wu L."/>
            <person name="Ma J."/>
        </authorList>
    </citation>
    <scope>NUCLEOTIDE SEQUENCE [LARGE SCALE GENOMIC DNA]</scope>
    <source>
        <strain evidence="3">JCM 13852</strain>
    </source>
</reference>